<feature type="binding site" evidence="16">
    <location>
        <position position="210"/>
    </location>
    <ligand>
        <name>S-adenosyl-L-methionine</name>
        <dbReference type="ChEBI" id="CHEBI:59789"/>
        <label>2</label>
    </ligand>
</feature>
<dbReference type="Pfam" id="PF04055">
    <property type="entry name" value="Radical_SAM"/>
    <property type="match status" value="1"/>
</dbReference>
<evidence type="ECO:0000313" key="19">
    <source>
        <dbReference type="EMBL" id="CAB9494284.1"/>
    </source>
</evidence>
<feature type="binding site" evidence="16">
    <location>
        <begin position="69"/>
        <end position="71"/>
    </location>
    <ligand>
        <name>S-adenosyl-L-methionine</name>
        <dbReference type="ChEBI" id="CHEBI:59789"/>
        <label>2</label>
    </ligand>
</feature>
<proteinExistence type="inferred from homology"/>
<comment type="function">
    <text evidence="13">Involved in the heme biosynthesis. Catalyzes the anaerobic oxidative decarboxylation of propionate groups of rings A and B of coproporphyrinogen III to yield the vinyl groups in protoporphyrinogen IX.</text>
</comment>
<dbReference type="AlphaFoldDB" id="A0A6T9Y1X6"/>
<dbReference type="Gene3D" id="1.10.10.920">
    <property type="match status" value="1"/>
</dbReference>
<evidence type="ECO:0000256" key="4">
    <source>
        <dbReference type="ARBA" id="ARBA00011245"/>
    </source>
</evidence>
<dbReference type="GO" id="GO:0051989">
    <property type="term" value="F:coproporphyrinogen dehydrogenase activity"/>
    <property type="evidence" value="ECO:0007669"/>
    <property type="project" value="UniProtKB-EC"/>
</dbReference>
<evidence type="ECO:0000256" key="3">
    <source>
        <dbReference type="ARBA" id="ARBA00005493"/>
    </source>
</evidence>
<feature type="binding site" evidence="17">
    <location>
        <position position="63"/>
    </location>
    <ligand>
        <name>[4Fe-4S] cluster</name>
        <dbReference type="ChEBI" id="CHEBI:49883"/>
        <note>4Fe-4S-S-AdoMet</note>
    </ligand>
</feature>
<dbReference type="GO" id="GO:0046872">
    <property type="term" value="F:metal ion binding"/>
    <property type="evidence" value="ECO:0007669"/>
    <property type="project" value="UniProtKB-KW"/>
</dbReference>
<keyword evidence="6 15" id="KW-0963">Cytoplasm</keyword>
<dbReference type="SFLD" id="SFLDG01065">
    <property type="entry name" value="anaerobic_coproporphyrinogen-I"/>
    <property type="match status" value="1"/>
</dbReference>
<keyword evidence="10 15" id="KW-0408">Iron</keyword>
<dbReference type="Proteomes" id="UP000509458">
    <property type="component" value="Chromosome"/>
</dbReference>
<dbReference type="SUPFAM" id="SSF102114">
    <property type="entry name" value="Radical SAM enzymes"/>
    <property type="match status" value="1"/>
</dbReference>
<feature type="binding site" evidence="16">
    <location>
        <position position="173"/>
    </location>
    <ligand>
        <name>S-adenosyl-L-methionine</name>
        <dbReference type="ChEBI" id="CHEBI:59789"/>
        <label>2</label>
    </ligand>
</feature>
<gene>
    <name evidence="19" type="primary">hemN</name>
    <name evidence="19" type="ORF">ALFOR1_31253</name>
</gene>
<evidence type="ECO:0000256" key="12">
    <source>
        <dbReference type="ARBA" id="ARBA00023244"/>
    </source>
</evidence>
<dbReference type="InterPro" id="IPR007197">
    <property type="entry name" value="rSAM"/>
</dbReference>
<comment type="pathway">
    <text evidence="2 15">Porphyrin-containing compound metabolism; protoporphyrin-IX biosynthesis; protoporphyrinogen-IX from coproporphyrinogen-III (AdoMet route): step 1/1.</text>
</comment>
<evidence type="ECO:0000256" key="1">
    <source>
        <dbReference type="ARBA" id="ARBA00004496"/>
    </source>
</evidence>
<dbReference type="CDD" id="cd01335">
    <property type="entry name" value="Radical_SAM"/>
    <property type="match status" value="1"/>
</dbReference>
<dbReference type="SFLD" id="SFLDS00029">
    <property type="entry name" value="Radical_SAM"/>
    <property type="match status" value="1"/>
</dbReference>
<feature type="binding site" evidence="16">
    <location>
        <position position="57"/>
    </location>
    <ligand>
        <name>S-adenosyl-L-methionine</name>
        <dbReference type="ChEBI" id="CHEBI:59789"/>
        <label>1</label>
    </ligand>
</feature>
<dbReference type="InterPro" id="IPR058240">
    <property type="entry name" value="rSAM_sf"/>
</dbReference>
<feature type="binding site" evidence="17">
    <location>
        <position position="70"/>
    </location>
    <ligand>
        <name>[4Fe-4S] cluster</name>
        <dbReference type="ChEBI" id="CHEBI:49883"/>
        <note>4Fe-4S-S-AdoMet</note>
    </ligand>
</feature>
<dbReference type="InterPro" id="IPR006638">
    <property type="entry name" value="Elp3/MiaA/NifB-like_rSAM"/>
</dbReference>
<evidence type="ECO:0000256" key="7">
    <source>
        <dbReference type="ARBA" id="ARBA00022691"/>
    </source>
</evidence>
<dbReference type="Gene3D" id="3.80.30.20">
    <property type="entry name" value="tm_1862 like domain"/>
    <property type="match status" value="1"/>
</dbReference>
<dbReference type="GO" id="GO:0051539">
    <property type="term" value="F:4 iron, 4 sulfur cluster binding"/>
    <property type="evidence" value="ECO:0007669"/>
    <property type="project" value="UniProtKB-KW"/>
</dbReference>
<dbReference type="PANTHER" id="PTHR13932:SF6">
    <property type="entry name" value="OXYGEN-INDEPENDENT COPROPORPHYRINOGEN III OXIDASE"/>
    <property type="match status" value="1"/>
</dbReference>
<evidence type="ECO:0000256" key="13">
    <source>
        <dbReference type="ARBA" id="ARBA00024295"/>
    </source>
</evidence>
<evidence type="ECO:0000259" key="18">
    <source>
        <dbReference type="PROSITE" id="PS51918"/>
    </source>
</evidence>
<dbReference type="PANTHER" id="PTHR13932">
    <property type="entry name" value="COPROPORPHYRINIGEN III OXIDASE"/>
    <property type="match status" value="1"/>
</dbReference>
<protein>
    <recommendedName>
        <fullName evidence="15">Coproporphyrinogen-III oxidase</fullName>
        <ecNumber evidence="15">1.3.98.3</ecNumber>
    </recommendedName>
</protein>
<dbReference type="InterPro" id="IPR034505">
    <property type="entry name" value="Coproporphyrinogen-III_oxidase"/>
</dbReference>
<evidence type="ECO:0000256" key="11">
    <source>
        <dbReference type="ARBA" id="ARBA00023014"/>
    </source>
</evidence>
<keyword evidence="5 15" id="KW-0004">4Fe-4S</keyword>
<feature type="binding site" evidence="16">
    <location>
        <position position="185"/>
    </location>
    <ligand>
        <name>S-adenosyl-L-methionine</name>
        <dbReference type="ChEBI" id="CHEBI:59789"/>
        <label>2</label>
    </ligand>
</feature>
<feature type="binding site" evidence="16">
    <location>
        <position position="113"/>
    </location>
    <ligand>
        <name>S-adenosyl-L-methionine</name>
        <dbReference type="ChEBI" id="CHEBI:59789"/>
        <label>1</label>
    </ligand>
</feature>
<name>A0A6T9Y1X6_ALTMA</name>
<dbReference type="FunFam" id="1.10.10.920:FF:000001">
    <property type="entry name" value="Coproporphyrinogen-III oxidase"/>
    <property type="match status" value="1"/>
</dbReference>
<feature type="binding site" evidence="16">
    <location>
        <position position="244"/>
    </location>
    <ligand>
        <name>S-adenosyl-L-methionine</name>
        <dbReference type="ChEBI" id="CHEBI:59789"/>
        <label>2</label>
    </ligand>
</feature>
<dbReference type="EMBL" id="LR812090">
    <property type="protein sequence ID" value="CAB9494284.1"/>
    <property type="molecule type" value="Genomic_DNA"/>
</dbReference>
<sequence length="458" mass="51791">MTHAINEQHQAVSTITKYALNAPRYTSYPTALKFEPLQIDPLPPALNISKAPAVILYVHIPFCKTLCYYCGCNKMVTRHNEKADEYLDYLEKEILSKRYLTEGRRVVSLHLGGGSPSFLSKTQHTYLMYLLKKHFTFEAGAELSIELDPRNIDKRYLQNLKCLGYTRISFGLQDTDYNVQKTINRVQSTSHIADLVFEARSLGFDSVNLDLIYGLPNQSLDTFSSTIAATKAMMPDRISLFSYAHLPERFAAQRKFAEETLPNSEEKASLYDLAVKSFTSIGYEMIGLDHFALSKDSLAIAKNKGLLHRNFQGYTLRGDADLIGFGVSAISTVGNAYAQNAKDLKEYYSRLDNHLPCSKVGLSLTVDDLIRRDVISSLMCNLVVYKQAIESKHHIKFDEYFASALDNLAEMKQDGLIEITSEYIRVPESARIYIRAICARFDAYLNRSETLSSYSRAI</sequence>
<evidence type="ECO:0000256" key="15">
    <source>
        <dbReference type="PIRNR" id="PIRNR000167"/>
    </source>
</evidence>
<evidence type="ECO:0000256" key="9">
    <source>
        <dbReference type="ARBA" id="ARBA00023002"/>
    </source>
</evidence>
<dbReference type="UniPathway" id="UPA00251">
    <property type="reaction ID" value="UER00323"/>
</dbReference>
<comment type="subunit">
    <text evidence="4">Monomer.</text>
</comment>
<feature type="binding site" evidence="16">
    <location>
        <position position="330"/>
    </location>
    <ligand>
        <name>S-adenosyl-L-methionine</name>
        <dbReference type="ChEBI" id="CHEBI:59789"/>
        <label>1</label>
    </ligand>
</feature>
<dbReference type="Pfam" id="PF06969">
    <property type="entry name" value="HemN_C"/>
    <property type="match status" value="1"/>
</dbReference>
<keyword evidence="7 15" id="KW-0949">S-adenosyl-L-methionine</keyword>
<dbReference type="PROSITE" id="PS51918">
    <property type="entry name" value="RADICAL_SAM"/>
    <property type="match status" value="1"/>
</dbReference>
<dbReference type="InterPro" id="IPR010723">
    <property type="entry name" value="HemN_C"/>
</dbReference>
<dbReference type="NCBIfam" id="TIGR00538">
    <property type="entry name" value="hemN"/>
    <property type="match status" value="1"/>
</dbReference>
<comment type="subcellular location">
    <subcellularLocation>
        <location evidence="1 15">Cytoplasm</location>
    </subcellularLocation>
</comment>
<dbReference type="InterPro" id="IPR004558">
    <property type="entry name" value="Coprogen_oxidase_HemN"/>
</dbReference>
<feature type="binding site" evidence="16">
    <location>
        <position position="146"/>
    </location>
    <ligand>
        <name>S-adenosyl-L-methionine</name>
        <dbReference type="ChEBI" id="CHEBI:59789"/>
        <label>1</label>
    </ligand>
</feature>
<dbReference type="PIRSF" id="PIRSF000167">
    <property type="entry name" value="HemN"/>
    <property type="match status" value="1"/>
</dbReference>
<evidence type="ECO:0000313" key="20">
    <source>
        <dbReference type="Proteomes" id="UP000509458"/>
    </source>
</evidence>
<comment type="cofactor">
    <cofactor evidence="15 17">
        <name>[4Fe-4S] cluster</name>
        <dbReference type="ChEBI" id="CHEBI:49883"/>
    </cofactor>
    <text evidence="15 17">Binds 1 [4Fe-4S] cluster. The cluster is coordinated with 3 cysteines and an exchangeable S-adenosyl-L-methionine.</text>
</comment>
<evidence type="ECO:0000256" key="2">
    <source>
        <dbReference type="ARBA" id="ARBA00004785"/>
    </source>
</evidence>
<reference evidence="19 20" key="1">
    <citation type="submission" date="2020-06" db="EMBL/GenBank/DDBJ databases">
        <authorList>
            <person name="Duchaud E."/>
        </authorList>
    </citation>
    <scope>NUCLEOTIDE SEQUENCE [LARGE SCALE GENOMIC DNA]</scope>
    <source>
        <strain evidence="19">Alteromonas fortis</strain>
    </source>
</reference>
<evidence type="ECO:0000256" key="8">
    <source>
        <dbReference type="ARBA" id="ARBA00022723"/>
    </source>
</evidence>
<keyword evidence="8 15" id="KW-0479">Metal-binding</keyword>
<evidence type="ECO:0000256" key="10">
    <source>
        <dbReference type="ARBA" id="ARBA00023004"/>
    </source>
</evidence>
<keyword evidence="11 15" id="KW-0411">Iron-sulfur</keyword>
<evidence type="ECO:0000256" key="6">
    <source>
        <dbReference type="ARBA" id="ARBA00022490"/>
    </source>
</evidence>
<dbReference type="SMART" id="SM00729">
    <property type="entry name" value="Elp3"/>
    <property type="match status" value="1"/>
</dbReference>
<dbReference type="RefSeq" id="WP_179983672.1">
    <property type="nucleotide sequence ID" value="NZ_LR812090.1"/>
</dbReference>
<dbReference type="GO" id="GO:0006782">
    <property type="term" value="P:protoporphyrinogen IX biosynthetic process"/>
    <property type="evidence" value="ECO:0007669"/>
    <property type="project" value="UniProtKB-UniPathway"/>
</dbReference>
<evidence type="ECO:0000256" key="14">
    <source>
        <dbReference type="ARBA" id="ARBA00048321"/>
    </source>
</evidence>
<accession>A0A6T9Y1X6</accession>
<evidence type="ECO:0000256" key="17">
    <source>
        <dbReference type="PIRSR" id="PIRSR000167-2"/>
    </source>
</evidence>
<dbReference type="GO" id="GO:0005737">
    <property type="term" value="C:cytoplasm"/>
    <property type="evidence" value="ECO:0007669"/>
    <property type="project" value="UniProtKB-SubCell"/>
</dbReference>
<comment type="similarity">
    <text evidence="3 15">Belongs to the anaerobic coproporphyrinogen-III oxidase family.</text>
</comment>
<dbReference type="InterPro" id="IPR023404">
    <property type="entry name" value="rSAM_horseshoe"/>
</dbReference>
<comment type="catalytic activity">
    <reaction evidence="14 15">
        <text>coproporphyrinogen III + 2 S-adenosyl-L-methionine = protoporphyrinogen IX + 2 5'-deoxyadenosine + 2 L-methionine + 2 CO2</text>
        <dbReference type="Rhea" id="RHEA:15425"/>
        <dbReference type="ChEBI" id="CHEBI:16526"/>
        <dbReference type="ChEBI" id="CHEBI:17319"/>
        <dbReference type="ChEBI" id="CHEBI:57307"/>
        <dbReference type="ChEBI" id="CHEBI:57309"/>
        <dbReference type="ChEBI" id="CHEBI:57844"/>
        <dbReference type="ChEBI" id="CHEBI:59789"/>
        <dbReference type="EC" id="1.3.98.3"/>
    </reaction>
</comment>
<evidence type="ECO:0000256" key="16">
    <source>
        <dbReference type="PIRSR" id="PIRSR000167-1"/>
    </source>
</evidence>
<dbReference type="EC" id="1.3.98.3" evidence="15"/>
<evidence type="ECO:0000256" key="5">
    <source>
        <dbReference type="ARBA" id="ARBA00022485"/>
    </source>
</evidence>
<organism evidence="19 20">
    <name type="scientific">Alteromonas macleodii</name>
    <name type="common">Pseudoalteromonas macleodii</name>
    <dbReference type="NCBI Taxonomy" id="28108"/>
    <lineage>
        <taxon>Bacteria</taxon>
        <taxon>Pseudomonadati</taxon>
        <taxon>Pseudomonadota</taxon>
        <taxon>Gammaproteobacteria</taxon>
        <taxon>Alteromonadales</taxon>
        <taxon>Alteromonadaceae</taxon>
        <taxon>Alteromonas/Salinimonas group</taxon>
        <taxon>Alteromonas</taxon>
    </lineage>
</organism>
<feature type="binding site" evidence="17">
    <location>
        <position position="67"/>
    </location>
    <ligand>
        <name>[4Fe-4S] cluster</name>
        <dbReference type="ChEBI" id="CHEBI:49883"/>
        <note>4Fe-4S-S-AdoMet</note>
    </ligand>
</feature>
<dbReference type="GO" id="GO:0004109">
    <property type="term" value="F:coproporphyrinogen oxidase activity"/>
    <property type="evidence" value="ECO:0007669"/>
    <property type="project" value="InterPro"/>
</dbReference>
<keyword evidence="9 15" id="KW-0560">Oxidoreductase</keyword>
<feature type="domain" description="Radical SAM core" evidence="18">
    <location>
        <begin position="48"/>
        <end position="284"/>
    </location>
</feature>
<keyword evidence="12 15" id="KW-0627">Porphyrin biosynthesis</keyword>